<keyword evidence="3" id="KW-1185">Reference proteome</keyword>
<evidence type="ECO:0000313" key="2">
    <source>
        <dbReference type="EMBL" id="GAB77400.1"/>
    </source>
</evidence>
<reference evidence="2 3" key="1">
    <citation type="submission" date="2012-08" db="EMBL/GenBank/DDBJ databases">
        <title>Whole genome shotgun sequence of Austwickia chelonae NBRC 105200.</title>
        <authorList>
            <person name="Yoshida I."/>
            <person name="Hosoyama A."/>
            <person name="Tsuchikane K."/>
            <person name="Katsumata H."/>
            <person name="Ando Y."/>
            <person name="Ohji S."/>
            <person name="Hamada M."/>
            <person name="Tamura T."/>
            <person name="Yamazoe A."/>
            <person name="Yamazaki S."/>
            <person name="Fujita N."/>
        </authorList>
    </citation>
    <scope>NUCLEOTIDE SEQUENCE [LARGE SCALE GENOMIC DNA]</scope>
    <source>
        <strain evidence="2 3">NBRC 105200</strain>
    </source>
</reference>
<protein>
    <recommendedName>
        <fullName evidence="1">Dynamin N-terminal domain-containing protein</fullName>
    </recommendedName>
</protein>
<comment type="caution">
    <text evidence="2">The sequence shown here is derived from an EMBL/GenBank/DDBJ whole genome shotgun (WGS) entry which is preliminary data.</text>
</comment>
<feature type="domain" description="Dynamin N-terminal" evidence="1">
    <location>
        <begin position="65"/>
        <end position="209"/>
    </location>
</feature>
<dbReference type="PANTHER" id="PTHR42698:SF1">
    <property type="entry name" value="GTPASE ERA, MITOCHONDRIAL"/>
    <property type="match status" value="1"/>
</dbReference>
<dbReference type="InterPro" id="IPR005662">
    <property type="entry name" value="GTPase_Era-like"/>
</dbReference>
<dbReference type="RefSeq" id="WP_006502152.1">
    <property type="nucleotide sequence ID" value="NZ_BAGZ01000005.1"/>
</dbReference>
<dbReference type="eggNOG" id="COG0699">
    <property type="taxonomic scope" value="Bacteria"/>
</dbReference>
<dbReference type="PANTHER" id="PTHR42698">
    <property type="entry name" value="GTPASE ERA"/>
    <property type="match status" value="1"/>
</dbReference>
<dbReference type="InterPro" id="IPR027417">
    <property type="entry name" value="P-loop_NTPase"/>
</dbReference>
<dbReference type="Pfam" id="PF00350">
    <property type="entry name" value="Dynamin_N"/>
    <property type="match status" value="1"/>
</dbReference>
<organism evidence="2 3">
    <name type="scientific">Austwickia chelonae NBRC 105200</name>
    <dbReference type="NCBI Taxonomy" id="1184607"/>
    <lineage>
        <taxon>Bacteria</taxon>
        <taxon>Bacillati</taxon>
        <taxon>Actinomycetota</taxon>
        <taxon>Actinomycetes</taxon>
        <taxon>Micrococcales</taxon>
        <taxon>Dermatophilaceae</taxon>
        <taxon>Austwickia</taxon>
    </lineage>
</organism>
<dbReference type="STRING" id="100225.SAMN05421595_1231"/>
<dbReference type="EMBL" id="BAGZ01000005">
    <property type="protein sequence ID" value="GAB77400.1"/>
    <property type="molecule type" value="Genomic_DNA"/>
</dbReference>
<gene>
    <name evidence="2" type="ORF">AUCHE_05_03100</name>
</gene>
<dbReference type="InterPro" id="IPR045063">
    <property type="entry name" value="Dynamin_N"/>
</dbReference>
<dbReference type="Proteomes" id="UP000008495">
    <property type="component" value="Unassembled WGS sequence"/>
</dbReference>
<accession>K6VPV0</accession>
<dbReference type="OrthoDB" id="207675at2"/>
<dbReference type="SUPFAM" id="SSF52540">
    <property type="entry name" value="P-loop containing nucleoside triphosphate hydrolases"/>
    <property type="match status" value="1"/>
</dbReference>
<dbReference type="GO" id="GO:0005525">
    <property type="term" value="F:GTP binding"/>
    <property type="evidence" value="ECO:0007669"/>
    <property type="project" value="InterPro"/>
</dbReference>
<dbReference type="GO" id="GO:0043024">
    <property type="term" value="F:ribosomal small subunit binding"/>
    <property type="evidence" value="ECO:0007669"/>
    <property type="project" value="TreeGrafter"/>
</dbReference>
<evidence type="ECO:0000259" key="1">
    <source>
        <dbReference type="Pfam" id="PF00350"/>
    </source>
</evidence>
<dbReference type="Gene3D" id="3.40.50.300">
    <property type="entry name" value="P-loop containing nucleotide triphosphate hydrolases"/>
    <property type="match status" value="1"/>
</dbReference>
<proteinExistence type="predicted"/>
<dbReference type="GO" id="GO:0019843">
    <property type="term" value="F:rRNA binding"/>
    <property type="evidence" value="ECO:0007669"/>
    <property type="project" value="TreeGrafter"/>
</dbReference>
<name>K6VPV0_9MICO</name>
<sequence>MAKTVSSEGLSRAMRTLRKELGSVALPLDIDGVSRARKDRSELVDQLDDYILPRLADLEAPMLAVVGGSTGAGKSTLVNSLSRKPVTRTGVLRPTTRACVLAHHVDDGSWFEGPRVLPGLERVEGTEDHHDPRTLRLAQAPGLPQGVALLDAPDIDSVVEANRDLSRQMLAAADLWIFVTTATRYADAVPWELLRQAADHGPSVAIVLNRVPPESAVSVGDHLSGLLAREGLRSAPVFTLTESCLDEEGMIPEKQLTPLREWISRIGGNSKARGVVIRRSLNSALDALGGQAAEIAEASSAQIQTVQQLEAVAHSSYGEACRAVDAGLADGSLLGGAVLAHWQDYIHSGELNRSFEAAVGRFRTRVSSALGNRPAPTSDLNDALRIGVRELILSQAEKAAQAISRRWSLIPGGTQVVEGFPELEVLPTDLQTRVEAAVTDWQEEILHFARSEGKDRRTTAKLLSFGVDAVGTVLMVAAFSPVDDKAELPSEDSAMADRSAALARKLIATLYGEQAVEHLVMQARESLAERVDALYALEEERVLSALADLQLDTGQPERVLRAVAAVKANR</sequence>
<dbReference type="GO" id="GO:0000028">
    <property type="term" value="P:ribosomal small subunit assembly"/>
    <property type="evidence" value="ECO:0007669"/>
    <property type="project" value="TreeGrafter"/>
</dbReference>
<dbReference type="GO" id="GO:0005829">
    <property type="term" value="C:cytosol"/>
    <property type="evidence" value="ECO:0007669"/>
    <property type="project" value="TreeGrafter"/>
</dbReference>
<evidence type="ECO:0000313" key="3">
    <source>
        <dbReference type="Proteomes" id="UP000008495"/>
    </source>
</evidence>
<dbReference type="AlphaFoldDB" id="K6VPV0"/>